<keyword evidence="1" id="KW-1133">Transmembrane helix</keyword>
<sequence length="203" mass="23547">MLQSFKILRGKSKKTDTDFRESIPEASDEEIVQILKKRSYYIPEAAELAITEAIKRGIIHSEQDLFAEEYKEKELSFTWFPRIHDLFTRAKIRKSIARSLVIAGVIPLVYGMLEMNRGVRWEGSLILVFGLLWMFLAAQLNRHYHKNFVFGLLGCDVIGAAYVFFRIVLHSEKLFLDLFIAGALFVLVTYGLFYLVLMRRSDK</sequence>
<feature type="transmembrane region" description="Helical" evidence="1">
    <location>
        <begin position="119"/>
        <end position="136"/>
    </location>
</feature>
<evidence type="ECO:0000313" key="2">
    <source>
        <dbReference type="EMBL" id="RIJ47918.1"/>
    </source>
</evidence>
<feature type="transmembrane region" description="Helical" evidence="1">
    <location>
        <begin position="175"/>
        <end position="197"/>
    </location>
</feature>
<dbReference type="AlphaFoldDB" id="A0A399SWQ0"/>
<gene>
    <name evidence="2" type="ORF">D1614_12385</name>
</gene>
<keyword evidence="3" id="KW-1185">Reference proteome</keyword>
<keyword evidence="1" id="KW-0812">Transmembrane</keyword>
<dbReference type="EMBL" id="QWGR01000006">
    <property type="protein sequence ID" value="RIJ47918.1"/>
    <property type="molecule type" value="Genomic_DNA"/>
</dbReference>
<proteinExistence type="predicted"/>
<evidence type="ECO:0000313" key="3">
    <source>
        <dbReference type="Proteomes" id="UP000265926"/>
    </source>
</evidence>
<accession>A0A399SWQ0</accession>
<dbReference type="RefSeq" id="WP_119438264.1">
    <property type="nucleotide sequence ID" value="NZ_QWGR01000006.1"/>
</dbReference>
<feature type="transmembrane region" description="Helical" evidence="1">
    <location>
        <begin position="96"/>
        <end position="113"/>
    </location>
</feature>
<evidence type="ECO:0008006" key="4">
    <source>
        <dbReference type="Google" id="ProtNLM"/>
    </source>
</evidence>
<reference evidence="2 3" key="1">
    <citation type="submission" date="2018-08" db="EMBL/GenBank/DDBJ databases">
        <title>Pallidiluteibacterium maritimus gen. nov., sp. nov., isolated from coastal sediment.</title>
        <authorList>
            <person name="Zhou L.Y."/>
        </authorList>
    </citation>
    <scope>NUCLEOTIDE SEQUENCE [LARGE SCALE GENOMIC DNA]</scope>
    <source>
        <strain evidence="2 3">XSD2</strain>
    </source>
</reference>
<keyword evidence="1" id="KW-0472">Membrane</keyword>
<organism evidence="2 3">
    <name type="scientific">Maribellus luteus</name>
    <dbReference type="NCBI Taxonomy" id="2305463"/>
    <lineage>
        <taxon>Bacteria</taxon>
        <taxon>Pseudomonadati</taxon>
        <taxon>Bacteroidota</taxon>
        <taxon>Bacteroidia</taxon>
        <taxon>Marinilabiliales</taxon>
        <taxon>Prolixibacteraceae</taxon>
        <taxon>Maribellus</taxon>
    </lineage>
</organism>
<name>A0A399SWQ0_9BACT</name>
<protein>
    <recommendedName>
        <fullName evidence="4">DUF2157 domain-containing protein</fullName>
    </recommendedName>
</protein>
<dbReference type="Proteomes" id="UP000265926">
    <property type="component" value="Unassembled WGS sequence"/>
</dbReference>
<evidence type="ECO:0000256" key="1">
    <source>
        <dbReference type="SAM" id="Phobius"/>
    </source>
</evidence>
<comment type="caution">
    <text evidence="2">The sequence shown here is derived from an EMBL/GenBank/DDBJ whole genome shotgun (WGS) entry which is preliminary data.</text>
</comment>
<dbReference type="OrthoDB" id="1121654at2"/>
<feature type="transmembrane region" description="Helical" evidence="1">
    <location>
        <begin position="148"/>
        <end position="169"/>
    </location>
</feature>